<reference evidence="2" key="1">
    <citation type="journal article" date="2015" name="Nature">
        <title>Complex archaea that bridge the gap between prokaryotes and eukaryotes.</title>
        <authorList>
            <person name="Spang A."/>
            <person name="Saw J.H."/>
            <person name="Jorgensen S.L."/>
            <person name="Zaremba-Niedzwiedzka K."/>
            <person name="Martijn J."/>
            <person name="Lind A.E."/>
            <person name="van Eijk R."/>
            <person name="Schleper C."/>
            <person name="Guy L."/>
            <person name="Ettema T.J."/>
        </authorList>
    </citation>
    <scope>NUCLEOTIDE SEQUENCE</scope>
</reference>
<proteinExistence type="predicted"/>
<evidence type="ECO:0000313" key="2">
    <source>
        <dbReference type="EMBL" id="KKN65971.1"/>
    </source>
</evidence>
<evidence type="ECO:0000256" key="1">
    <source>
        <dbReference type="SAM" id="Phobius"/>
    </source>
</evidence>
<keyword evidence="1" id="KW-0812">Transmembrane</keyword>
<organism evidence="2">
    <name type="scientific">marine sediment metagenome</name>
    <dbReference type="NCBI Taxonomy" id="412755"/>
    <lineage>
        <taxon>unclassified sequences</taxon>
        <taxon>metagenomes</taxon>
        <taxon>ecological metagenomes</taxon>
    </lineage>
</organism>
<keyword evidence="1" id="KW-0472">Membrane</keyword>
<dbReference type="AlphaFoldDB" id="A0A0F9UXP0"/>
<name>A0A0F9UXP0_9ZZZZ</name>
<dbReference type="EMBL" id="LAZR01000513">
    <property type="protein sequence ID" value="KKN65971.1"/>
    <property type="molecule type" value="Genomic_DNA"/>
</dbReference>
<sequence length="79" mass="9221">MKLGIIAFVLISILVGAIFFSINKSMDEREERESFCLKNNLEYRSKNIGYGNFEYQCFNETGIYEMVKRKNGEVILILK</sequence>
<comment type="caution">
    <text evidence="2">The sequence shown here is derived from an EMBL/GenBank/DDBJ whole genome shotgun (WGS) entry which is preliminary data.</text>
</comment>
<protein>
    <submittedName>
        <fullName evidence="2">Uncharacterized protein</fullName>
    </submittedName>
</protein>
<accession>A0A0F9UXP0</accession>
<feature type="transmembrane region" description="Helical" evidence="1">
    <location>
        <begin position="6"/>
        <end position="22"/>
    </location>
</feature>
<gene>
    <name evidence="2" type="ORF">LCGC14_0476740</name>
</gene>
<keyword evidence="1" id="KW-1133">Transmembrane helix</keyword>